<accession>A0A7W8IIU2</accession>
<evidence type="ECO:0008006" key="3">
    <source>
        <dbReference type="Google" id="ProtNLM"/>
    </source>
</evidence>
<keyword evidence="2" id="KW-1185">Reference proteome</keyword>
<dbReference type="AlphaFoldDB" id="A0A7W8IIU2"/>
<dbReference type="InterPro" id="IPR008979">
    <property type="entry name" value="Galactose-bd-like_sf"/>
</dbReference>
<dbReference type="Proteomes" id="UP000568106">
    <property type="component" value="Unassembled WGS sequence"/>
</dbReference>
<evidence type="ECO:0000313" key="2">
    <source>
        <dbReference type="Proteomes" id="UP000568106"/>
    </source>
</evidence>
<sequence>MRKSIVSPSTATATPISDLWRDLERIARVEISSEDEKFPIEHALGRKSTTGWRAATTGPQLIRLHFDEPLTIKRLQLHFVDRTSERSQEFALFAGAGTELKEIVRQQWTFSPNGSTEEIEDYAENLSGITTLELRIDPDRSHDPKLSREYASLQSLKLA</sequence>
<proteinExistence type="predicted"/>
<dbReference type="EMBL" id="JACHDY010000003">
    <property type="protein sequence ID" value="MBB5317927.1"/>
    <property type="molecule type" value="Genomic_DNA"/>
</dbReference>
<name>A0A7W8IIU2_9BACT</name>
<evidence type="ECO:0000313" key="1">
    <source>
        <dbReference type="EMBL" id="MBB5317927.1"/>
    </source>
</evidence>
<comment type="caution">
    <text evidence="1">The sequence shown here is derived from an EMBL/GenBank/DDBJ whole genome shotgun (WGS) entry which is preliminary data.</text>
</comment>
<dbReference type="Gene3D" id="2.60.120.260">
    <property type="entry name" value="Galactose-binding domain-like"/>
    <property type="match status" value="1"/>
</dbReference>
<dbReference type="SUPFAM" id="SSF49785">
    <property type="entry name" value="Galactose-binding domain-like"/>
    <property type="match status" value="1"/>
</dbReference>
<protein>
    <recommendedName>
        <fullName evidence="3">Carbohydrate-binding protein</fullName>
    </recommendedName>
</protein>
<gene>
    <name evidence="1" type="ORF">HDF09_002613</name>
</gene>
<organism evidence="1 2">
    <name type="scientific">Tunturiibacter empetritectus</name>
    <dbReference type="NCBI Taxonomy" id="3069691"/>
    <lineage>
        <taxon>Bacteria</taxon>
        <taxon>Pseudomonadati</taxon>
        <taxon>Acidobacteriota</taxon>
        <taxon>Terriglobia</taxon>
        <taxon>Terriglobales</taxon>
        <taxon>Acidobacteriaceae</taxon>
        <taxon>Tunturiibacter</taxon>
    </lineage>
</organism>
<reference evidence="1" key="1">
    <citation type="submission" date="2020-08" db="EMBL/GenBank/DDBJ databases">
        <title>Genomic Encyclopedia of Type Strains, Phase IV (KMG-V): Genome sequencing to study the core and pangenomes of soil and plant-associated prokaryotes.</title>
        <authorList>
            <person name="Whitman W."/>
        </authorList>
    </citation>
    <scope>NUCLEOTIDE SEQUENCE [LARGE SCALE GENOMIC DNA]</scope>
    <source>
        <strain evidence="1">M8UP27</strain>
    </source>
</reference>